<gene>
    <name evidence="1" type="ORF">DWY14_00315</name>
</gene>
<evidence type="ECO:0000313" key="1">
    <source>
        <dbReference type="EMBL" id="RGS10619.1"/>
    </source>
</evidence>
<proteinExistence type="predicted"/>
<accession>A0A412HAT8</accession>
<evidence type="ECO:0000313" key="2">
    <source>
        <dbReference type="Proteomes" id="UP000285750"/>
    </source>
</evidence>
<dbReference type="RefSeq" id="WP_118430404.1">
    <property type="nucleotide sequence ID" value="NZ_CATWOP010000023.1"/>
</dbReference>
<dbReference type="Proteomes" id="UP000285750">
    <property type="component" value="Unassembled WGS sequence"/>
</dbReference>
<comment type="caution">
    <text evidence="1">The sequence shown here is derived from an EMBL/GenBank/DDBJ whole genome shotgun (WGS) entry which is preliminary data.</text>
</comment>
<dbReference type="AlphaFoldDB" id="A0A412HAT8"/>
<reference evidence="1 2" key="1">
    <citation type="submission" date="2018-08" db="EMBL/GenBank/DDBJ databases">
        <title>A genome reference for cultivated species of the human gut microbiota.</title>
        <authorList>
            <person name="Zou Y."/>
            <person name="Xue W."/>
            <person name="Luo G."/>
        </authorList>
    </citation>
    <scope>NUCLEOTIDE SEQUENCE [LARGE SCALE GENOMIC DNA]</scope>
    <source>
        <strain evidence="1 2">AF24-16AC</strain>
    </source>
</reference>
<dbReference type="EMBL" id="QRUY01000001">
    <property type="protein sequence ID" value="RGS10619.1"/>
    <property type="molecule type" value="Genomic_DNA"/>
</dbReference>
<protein>
    <submittedName>
        <fullName evidence="1">Uncharacterized protein</fullName>
    </submittedName>
</protein>
<organism evidence="1 2">
    <name type="scientific">Phocaeicola plebeius</name>
    <dbReference type="NCBI Taxonomy" id="310297"/>
    <lineage>
        <taxon>Bacteria</taxon>
        <taxon>Pseudomonadati</taxon>
        <taxon>Bacteroidota</taxon>
        <taxon>Bacteroidia</taxon>
        <taxon>Bacteroidales</taxon>
        <taxon>Bacteroidaceae</taxon>
        <taxon>Phocaeicola</taxon>
    </lineage>
</organism>
<sequence length="96" mass="11069">MKTIEKMLADAILKSIDSNEGTFCVDAEDNENLIEVEGHYKVKGYIDDKFYHSMDIWVTTEASVTIDKVRAYDKNENEVEVECDIKAIEEYVEINL</sequence>
<name>A0A412HAT8_9BACT</name>